<feature type="non-terminal residue" evidence="2">
    <location>
        <position position="1"/>
    </location>
</feature>
<organism evidence="2 4">
    <name type="scientific">Rotaria sordida</name>
    <dbReference type="NCBI Taxonomy" id="392033"/>
    <lineage>
        <taxon>Eukaryota</taxon>
        <taxon>Metazoa</taxon>
        <taxon>Spiralia</taxon>
        <taxon>Gnathifera</taxon>
        <taxon>Rotifera</taxon>
        <taxon>Eurotatoria</taxon>
        <taxon>Bdelloidea</taxon>
        <taxon>Philodinida</taxon>
        <taxon>Philodinidae</taxon>
        <taxon>Rotaria</taxon>
    </lineage>
</organism>
<protein>
    <submittedName>
        <fullName evidence="2">Uncharacterized protein</fullName>
    </submittedName>
</protein>
<evidence type="ECO:0000256" key="1">
    <source>
        <dbReference type="SAM" id="MobiDB-lite"/>
    </source>
</evidence>
<gene>
    <name evidence="3" type="ORF">JXQ802_LOCUS54765</name>
    <name evidence="2" type="ORF">PYM288_LOCUS38272</name>
</gene>
<evidence type="ECO:0000313" key="3">
    <source>
        <dbReference type="EMBL" id="CAF1652354.1"/>
    </source>
</evidence>
<keyword evidence="5" id="KW-1185">Reference proteome</keyword>
<dbReference type="EMBL" id="CAJNOH010009125">
    <property type="protein sequence ID" value="CAF1492941.1"/>
    <property type="molecule type" value="Genomic_DNA"/>
</dbReference>
<evidence type="ECO:0000313" key="2">
    <source>
        <dbReference type="EMBL" id="CAF1492941.1"/>
    </source>
</evidence>
<evidence type="ECO:0000313" key="4">
    <source>
        <dbReference type="Proteomes" id="UP000663854"/>
    </source>
</evidence>
<dbReference type="AlphaFoldDB" id="A0A815SVB0"/>
<comment type="caution">
    <text evidence="2">The sequence shown here is derived from an EMBL/GenBank/DDBJ whole genome shotgun (WGS) entry which is preliminary data.</text>
</comment>
<proteinExistence type="predicted"/>
<dbReference type="Proteomes" id="UP000663870">
    <property type="component" value="Unassembled WGS sequence"/>
</dbReference>
<dbReference type="Proteomes" id="UP000663854">
    <property type="component" value="Unassembled WGS sequence"/>
</dbReference>
<evidence type="ECO:0000313" key="5">
    <source>
        <dbReference type="Proteomes" id="UP000663870"/>
    </source>
</evidence>
<dbReference type="EMBL" id="CAJNOL010010873">
    <property type="protein sequence ID" value="CAF1652354.1"/>
    <property type="molecule type" value="Genomic_DNA"/>
</dbReference>
<sequence length="98" mass="10580">LNGGEISIPTKNGERKTYSFNISTEDKTPGGFQCLPVNAIRSNINKTTNDSSCVSSIVPSNRLSIQNSHSKVSIVNNVNTKQKTKSNSSSINSTNIQH</sequence>
<reference evidence="2" key="1">
    <citation type="submission" date="2021-02" db="EMBL/GenBank/DDBJ databases">
        <authorList>
            <person name="Nowell W R."/>
        </authorList>
    </citation>
    <scope>NUCLEOTIDE SEQUENCE</scope>
</reference>
<name>A0A815SVB0_9BILA</name>
<feature type="region of interest" description="Disordered" evidence="1">
    <location>
        <begin position="78"/>
        <end position="98"/>
    </location>
</feature>
<accession>A0A815SVB0</accession>